<sequence length="205" mass="23000">MREQTLTFAAICQAAAMVQGIARKNQLDDSLFDLMLNSIVNTNPKDTLDVYGSDIAHLKTGLQLIVTQLGDNTVNKDPEITRYIVSLLNLERRLQGKKKHMTSLGERIDQCQRQLTHFELNSDNMIANFASVYSDIISPLATPIQIAGEPGILKQVGNQNRIRALLLAGIRAAVLWRQMGGKRRVILFRRRQVVAQAQELLKSIH</sequence>
<dbReference type="PANTHER" id="PTHR38100:SF1">
    <property type="entry name" value="HIGH FREQUENCY LYSOGENIZATION PROTEIN HFLD"/>
    <property type="match status" value="1"/>
</dbReference>
<keyword evidence="2 4" id="KW-0963">Cytoplasm</keyword>
<evidence type="ECO:0000313" key="5">
    <source>
        <dbReference type="EMBL" id="TKB43753.1"/>
    </source>
</evidence>
<dbReference type="GO" id="GO:0005886">
    <property type="term" value="C:plasma membrane"/>
    <property type="evidence" value="ECO:0007669"/>
    <property type="project" value="UniProtKB-SubCell"/>
</dbReference>
<dbReference type="Pfam" id="PF04356">
    <property type="entry name" value="DUF489"/>
    <property type="match status" value="1"/>
</dbReference>
<dbReference type="AlphaFoldDB" id="A0A4U1B290"/>
<keyword evidence="6" id="KW-1185">Reference proteome</keyword>
<dbReference type="HAMAP" id="MF_00695">
    <property type="entry name" value="HflD_protein"/>
    <property type="match status" value="1"/>
</dbReference>
<evidence type="ECO:0000256" key="3">
    <source>
        <dbReference type="ARBA" id="ARBA00023136"/>
    </source>
</evidence>
<dbReference type="PANTHER" id="PTHR38100">
    <property type="entry name" value="HIGH FREQUENCY LYSOGENIZATION PROTEIN HFLD"/>
    <property type="match status" value="1"/>
</dbReference>
<comment type="subcellular location">
    <subcellularLocation>
        <location evidence="4">Cytoplasm</location>
    </subcellularLocation>
    <subcellularLocation>
        <location evidence="4">Cell membrane</location>
        <topology evidence="4">Peripheral membrane protein</topology>
        <orientation evidence="4">Cytoplasmic side</orientation>
    </subcellularLocation>
</comment>
<protein>
    <recommendedName>
        <fullName evidence="4">High frequency lysogenization protein HflD homolog</fullName>
    </recommendedName>
</protein>
<dbReference type="Gene3D" id="1.10.3890.10">
    <property type="entry name" value="HflD-like"/>
    <property type="match status" value="1"/>
</dbReference>
<dbReference type="OrthoDB" id="9788031at2"/>
<accession>A0A4U1B290</accession>
<evidence type="ECO:0000256" key="4">
    <source>
        <dbReference type="HAMAP-Rule" id="MF_00695"/>
    </source>
</evidence>
<keyword evidence="1 4" id="KW-1003">Cell membrane</keyword>
<evidence type="ECO:0000256" key="2">
    <source>
        <dbReference type="ARBA" id="ARBA00022490"/>
    </source>
</evidence>
<dbReference type="GO" id="GO:0005737">
    <property type="term" value="C:cytoplasm"/>
    <property type="evidence" value="ECO:0007669"/>
    <property type="project" value="UniProtKB-SubCell"/>
</dbReference>
<dbReference type="RefSeq" id="WP_136736907.1">
    <property type="nucleotide sequence ID" value="NZ_SWDB01000034.1"/>
</dbReference>
<dbReference type="InterPro" id="IPR007451">
    <property type="entry name" value="HflD"/>
</dbReference>
<dbReference type="InterPro" id="IPR035932">
    <property type="entry name" value="HflD-like_sf"/>
</dbReference>
<comment type="caution">
    <text evidence="5">The sequence shown here is derived from an EMBL/GenBank/DDBJ whole genome shotgun (WGS) entry which is preliminary data.</text>
</comment>
<dbReference type="EMBL" id="SWDB01000034">
    <property type="protein sequence ID" value="TKB43753.1"/>
    <property type="molecule type" value="Genomic_DNA"/>
</dbReference>
<dbReference type="NCBIfam" id="NF001246">
    <property type="entry name" value="PRK00218.1-2"/>
    <property type="match status" value="1"/>
</dbReference>
<name>A0A4U1B290_9GAMM</name>
<reference evidence="5 6" key="1">
    <citation type="submission" date="2019-04" db="EMBL/GenBank/DDBJ databases">
        <title>Thalassotalea guangxiensis sp. nov., isolated from sediment of the coastal wetland.</title>
        <authorList>
            <person name="Zheng S."/>
            <person name="Zhang D."/>
        </authorList>
    </citation>
    <scope>NUCLEOTIDE SEQUENCE [LARGE SCALE GENOMIC DNA]</scope>
    <source>
        <strain evidence="5 6">ZS-4</strain>
    </source>
</reference>
<comment type="similarity">
    <text evidence="4">Belongs to the HflD family.</text>
</comment>
<keyword evidence="3 4" id="KW-0472">Membrane</keyword>
<dbReference type="Proteomes" id="UP000307999">
    <property type="component" value="Unassembled WGS sequence"/>
</dbReference>
<dbReference type="SUPFAM" id="SSF101322">
    <property type="entry name" value="YcfC-like"/>
    <property type="match status" value="1"/>
</dbReference>
<gene>
    <name evidence="4 5" type="primary">hflD</name>
    <name evidence="5" type="ORF">E8M12_14105</name>
</gene>
<evidence type="ECO:0000256" key="1">
    <source>
        <dbReference type="ARBA" id="ARBA00022475"/>
    </source>
</evidence>
<evidence type="ECO:0000313" key="6">
    <source>
        <dbReference type="Proteomes" id="UP000307999"/>
    </source>
</evidence>
<proteinExistence type="inferred from homology"/>
<dbReference type="NCBIfam" id="NF001248">
    <property type="entry name" value="PRK00218.1-4"/>
    <property type="match status" value="1"/>
</dbReference>
<organism evidence="5 6">
    <name type="scientific">Thalassotalea mangrovi</name>
    <dbReference type="NCBI Taxonomy" id="2572245"/>
    <lineage>
        <taxon>Bacteria</taxon>
        <taxon>Pseudomonadati</taxon>
        <taxon>Pseudomonadota</taxon>
        <taxon>Gammaproteobacteria</taxon>
        <taxon>Alteromonadales</taxon>
        <taxon>Colwelliaceae</taxon>
        <taxon>Thalassotalea</taxon>
    </lineage>
</organism>